<keyword evidence="1" id="KW-0472">Membrane</keyword>
<feature type="transmembrane region" description="Helical" evidence="1">
    <location>
        <begin position="88"/>
        <end position="113"/>
    </location>
</feature>
<evidence type="ECO:0000256" key="1">
    <source>
        <dbReference type="SAM" id="Phobius"/>
    </source>
</evidence>
<evidence type="ECO:0000313" key="5">
    <source>
        <dbReference type="Proteomes" id="UP000535543"/>
    </source>
</evidence>
<organism evidence="4 5">
    <name type="scientific">Antrihabitans stalactiti</name>
    <dbReference type="NCBI Taxonomy" id="2584121"/>
    <lineage>
        <taxon>Bacteria</taxon>
        <taxon>Bacillati</taxon>
        <taxon>Actinomycetota</taxon>
        <taxon>Actinomycetes</taxon>
        <taxon>Mycobacteriales</taxon>
        <taxon>Nocardiaceae</taxon>
        <taxon>Antrihabitans</taxon>
    </lineage>
</organism>
<dbReference type="InterPro" id="IPR000160">
    <property type="entry name" value="GGDEF_dom"/>
</dbReference>
<dbReference type="CDD" id="cd01949">
    <property type="entry name" value="GGDEF"/>
    <property type="match status" value="1"/>
</dbReference>
<dbReference type="AlphaFoldDB" id="A0A848KC59"/>
<dbReference type="InterPro" id="IPR052155">
    <property type="entry name" value="Biofilm_reg_signaling"/>
</dbReference>
<dbReference type="RefSeq" id="WP_169585812.1">
    <property type="nucleotide sequence ID" value="NZ_VCQU01000002.1"/>
</dbReference>
<dbReference type="CDD" id="cd01948">
    <property type="entry name" value="EAL"/>
    <property type="match status" value="1"/>
</dbReference>
<evidence type="ECO:0000313" key="4">
    <source>
        <dbReference type="EMBL" id="NMN95118.1"/>
    </source>
</evidence>
<dbReference type="SUPFAM" id="SSF141868">
    <property type="entry name" value="EAL domain-like"/>
    <property type="match status" value="1"/>
</dbReference>
<feature type="transmembrane region" description="Helical" evidence="1">
    <location>
        <begin position="253"/>
        <end position="271"/>
    </location>
</feature>
<dbReference type="Pfam" id="PF00990">
    <property type="entry name" value="GGDEF"/>
    <property type="match status" value="1"/>
</dbReference>
<dbReference type="PANTHER" id="PTHR44757">
    <property type="entry name" value="DIGUANYLATE CYCLASE DGCP"/>
    <property type="match status" value="1"/>
</dbReference>
<feature type="transmembrane region" description="Helical" evidence="1">
    <location>
        <begin position="309"/>
        <end position="328"/>
    </location>
</feature>
<feature type="transmembrane region" description="Helical" evidence="1">
    <location>
        <begin position="63"/>
        <end position="81"/>
    </location>
</feature>
<dbReference type="InterPro" id="IPR035919">
    <property type="entry name" value="EAL_sf"/>
</dbReference>
<protein>
    <submittedName>
        <fullName evidence="4">Bifunctional diguanylate cyclase/phosphodiesterase</fullName>
    </submittedName>
</protein>
<feature type="transmembrane region" description="Helical" evidence="1">
    <location>
        <begin position="125"/>
        <end position="142"/>
    </location>
</feature>
<evidence type="ECO:0000259" key="3">
    <source>
        <dbReference type="PROSITE" id="PS50887"/>
    </source>
</evidence>
<reference evidence="4 5" key="1">
    <citation type="submission" date="2019-05" db="EMBL/GenBank/DDBJ databases">
        <authorList>
            <person name="Lee S.D."/>
        </authorList>
    </citation>
    <scope>NUCLEOTIDE SEQUENCE [LARGE SCALE GENOMIC DNA]</scope>
    <source>
        <strain evidence="4 5">YC2-7</strain>
    </source>
</reference>
<feature type="transmembrane region" description="Helical" evidence="1">
    <location>
        <begin position="21"/>
        <end position="43"/>
    </location>
</feature>
<reference evidence="4 5" key="2">
    <citation type="submission" date="2020-06" db="EMBL/GenBank/DDBJ databases">
        <title>Antribacter stalactiti gen. nov., sp. nov., a new member of the family Nacardiaceae isolated from a cave.</title>
        <authorList>
            <person name="Kim I.S."/>
        </authorList>
    </citation>
    <scope>NUCLEOTIDE SEQUENCE [LARGE SCALE GENOMIC DNA]</scope>
    <source>
        <strain evidence="4 5">YC2-7</strain>
    </source>
</reference>
<dbReference type="SMART" id="SM00052">
    <property type="entry name" value="EAL"/>
    <property type="match status" value="1"/>
</dbReference>
<feature type="transmembrane region" description="Helical" evidence="1">
    <location>
        <begin position="189"/>
        <end position="210"/>
    </location>
</feature>
<comment type="caution">
    <text evidence="4">The sequence shown here is derived from an EMBL/GenBank/DDBJ whole genome shotgun (WGS) entry which is preliminary data.</text>
</comment>
<dbReference type="Proteomes" id="UP000535543">
    <property type="component" value="Unassembled WGS sequence"/>
</dbReference>
<accession>A0A848KC59</accession>
<dbReference type="SUPFAM" id="SSF55073">
    <property type="entry name" value="Nucleotide cyclase"/>
    <property type="match status" value="1"/>
</dbReference>
<dbReference type="InterPro" id="IPR001633">
    <property type="entry name" value="EAL_dom"/>
</dbReference>
<proteinExistence type="predicted"/>
<sequence>MRFSLDPTADRRTGGEFAPVGVTHAVTVSRVLWTLGFVVFAWHGAYTTFNIGRGHWDFVVSQWTPFVVFLLCAAASAARALSDRRDRATWLVFACGLGFYAVSAACVAVAAQSDSPRGFPAASDVVAWPMYPLVLVAIALLVRSQRSRARADLWLDGVIGGLAVASIGVVVIFDVIIDPQAALAGSPGNVVYVLGDLLVVGFGIGSCALLGWRPSRALVGVIIGFAALGLDDTLYLSAQVKGTFVPASGLDSYWVLAVLLVAAAAAWAPSARQLTHAVTPRSVVAFPFVFALATVCLAAYEGLTNRHNTLAVSLTTLTLVAVVVRFALTFRAHLTMIQETEHDAITDDLTGLGNRRKLLRNADLLLAGAANERPVALLLLDLDHFKDVNDSLGHAAGDELLRVVAARLTTTLQDGDLLYRLGGDEFALLLSDAESEAALRAAAALVAALDTPVDLDGLPVATGGSIGIALSPDHGRDIGTLLRRADVAMYRAKRTQTRHAVYSQESDGQETTRAGIQLLGQLRRAIGDGELAVHYQPKVDLRTGSLIGAEALVRWLHPDRGMLYPDQFLPLVRQHGLMHAMTDLVLDRALDDAATWHAGGHPLPVAVNLFPPTLGDVDLPTRITQALAHRDLAPTTLMVEITEDFLLGNLDRARTVLVGLRELGIRIAIDDFGSGYSALSYLRELPIDEVKLDRSFIAPITHDPRAASIVRAVIDLAHTLGLTTVAEGVEDTETAKTLAGYGCDVAQGNYYSAPVTDCDLLFLLASAPRAKLR</sequence>
<dbReference type="InterPro" id="IPR043128">
    <property type="entry name" value="Rev_trsase/Diguanyl_cyclase"/>
</dbReference>
<feature type="domain" description="GGDEF" evidence="3">
    <location>
        <begin position="373"/>
        <end position="506"/>
    </location>
</feature>
<keyword evidence="5" id="KW-1185">Reference proteome</keyword>
<name>A0A848KC59_9NOCA</name>
<feature type="domain" description="EAL" evidence="2">
    <location>
        <begin position="515"/>
        <end position="768"/>
    </location>
</feature>
<keyword evidence="1" id="KW-0812">Transmembrane</keyword>
<feature type="transmembrane region" description="Helical" evidence="1">
    <location>
        <begin position="217"/>
        <end position="238"/>
    </location>
</feature>
<dbReference type="PROSITE" id="PS50887">
    <property type="entry name" value="GGDEF"/>
    <property type="match status" value="1"/>
</dbReference>
<feature type="transmembrane region" description="Helical" evidence="1">
    <location>
        <begin position="283"/>
        <end position="303"/>
    </location>
</feature>
<dbReference type="NCBIfam" id="TIGR00254">
    <property type="entry name" value="GGDEF"/>
    <property type="match status" value="1"/>
</dbReference>
<dbReference type="PANTHER" id="PTHR44757:SF2">
    <property type="entry name" value="BIOFILM ARCHITECTURE MAINTENANCE PROTEIN MBAA"/>
    <property type="match status" value="1"/>
</dbReference>
<dbReference type="InterPro" id="IPR029787">
    <property type="entry name" value="Nucleotide_cyclase"/>
</dbReference>
<dbReference type="Gene3D" id="3.20.20.450">
    <property type="entry name" value="EAL domain"/>
    <property type="match status" value="1"/>
</dbReference>
<dbReference type="SMART" id="SM00267">
    <property type="entry name" value="GGDEF"/>
    <property type="match status" value="1"/>
</dbReference>
<keyword evidence="1" id="KW-1133">Transmembrane helix</keyword>
<dbReference type="EMBL" id="VCQU01000002">
    <property type="protein sequence ID" value="NMN95118.1"/>
    <property type="molecule type" value="Genomic_DNA"/>
</dbReference>
<dbReference type="Gene3D" id="3.30.70.270">
    <property type="match status" value="1"/>
</dbReference>
<gene>
    <name evidence="4" type="ORF">FGL95_08755</name>
</gene>
<dbReference type="Pfam" id="PF00563">
    <property type="entry name" value="EAL"/>
    <property type="match status" value="1"/>
</dbReference>
<dbReference type="PROSITE" id="PS50883">
    <property type="entry name" value="EAL"/>
    <property type="match status" value="1"/>
</dbReference>
<evidence type="ECO:0000259" key="2">
    <source>
        <dbReference type="PROSITE" id="PS50883"/>
    </source>
</evidence>
<feature type="transmembrane region" description="Helical" evidence="1">
    <location>
        <begin position="154"/>
        <end position="177"/>
    </location>
</feature>